<accession>A0A2C6KWN9</accession>
<dbReference type="AlphaFoldDB" id="A0A2C6KWN9"/>
<gene>
    <name evidence="1" type="ORF">CSUI_005562</name>
</gene>
<dbReference type="EMBL" id="MIGC01002674">
    <property type="protein sequence ID" value="PHJ20608.1"/>
    <property type="molecule type" value="Genomic_DNA"/>
</dbReference>
<evidence type="ECO:0000313" key="1">
    <source>
        <dbReference type="EMBL" id="PHJ20608.1"/>
    </source>
</evidence>
<evidence type="ECO:0000313" key="2">
    <source>
        <dbReference type="Proteomes" id="UP000221165"/>
    </source>
</evidence>
<sequence length="140" mass="15248">MIFETGCTTLLRVVSKSRGGWGAGVRIYSCTRSEDIIQKNSLDGLNMSVFRGGSQHQIQRPRSSSLSFTEINPSTVSRKPRDFTKAVITGLVQKRVASAESLNSGTSPCNRVQMMLSCAVYGSGVGLRANTGLHMQQCRF</sequence>
<protein>
    <submittedName>
        <fullName evidence="1">Uncharacterized protein</fullName>
    </submittedName>
</protein>
<name>A0A2C6KWN9_9APIC</name>
<dbReference type="GeneID" id="94428945"/>
<organism evidence="1 2">
    <name type="scientific">Cystoisospora suis</name>
    <dbReference type="NCBI Taxonomy" id="483139"/>
    <lineage>
        <taxon>Eukaryota</taxon>
        <taxon>Sar</taxon>
        <taxon>Alveolata</taxon>
        <taxon>Apicomplexa</taxon>
        <taxon>Conoidasida</taxon>
        <taxon>Coccidia</taxon>
        <taxon>Eucoccidiorida</taxon>
        <taxon>Eimeriorina</taxon>
        <taxon>Sarcocystidae</taxon>
        <taxon>Cystoisospora</taxon>
    </lineage>
</organism>
<dbReference type="Proteomes" id="UP000221165">
    <property type="component" value="Unassembled WGS sequence"/>
</dbReference>
<reference evidence="1 2" key="1">
    <citation type="journal article" date="2017" name="Int. J. Parasitol.">
        <title>The genome of the protozoan parasite Cystoisospora suis and a reverse vaccinology approach to identify vaccine candidates.</title>
        <authorList>
            <person name="Palmieri N."/>
            <person name="Shrestha A."/>
            <person name="Ruttkowski B."/>
            <person name="Beck T."/>
            <person name="Vogl C."/>
            <person name="Tomley F."/>
            <person name="Blake D.P."/>
            <person name="Joachim A."/>
        </authorList>
    </citation>
    <scope>NUCLEOTIDE SEQUENCE [LARGE SCALE GENOMIC DNA]</scope>
    <source>
        <strain evidence="1 2">Wien I</strain>
    </source>
</reference>
<dbReference type="RefSeq" id="XP_067922295.1">
    <property type="nucleotide sequence ID" value="XM_068065734.1"/>
</dbReference>
<keyword evidence="2" id="KW-1185">Reference proteome</keyword>
<proteinExistence type="predicted"/>
<dbReference type="VEuPathDB" id="ToxoDB:CSUI_005562"/>
<comment type="caution">
    <text evidence="1">The sequence shown here is derived from an EMBL/GenBank/DDBJ whole genome shotgun (WGS) entry which is preliminary data.</text>
</comment>